<protein>
    <submittedName>
        <fullName evidence="2">TIM barrel protein</fullName>
    </submittedName>
</protein>
<dbReference type="PANTHER" id="PTHR12110">
    <property type="entry name" value="HYDROXYPYRUVATE ISOMERASE"/>
    <property type="match status" value="1"/>
</dbReference>
<reference evidence="2 3" key="1">
    <citation type="submission" date="2019-05" db="EMBL/GenBank/DDBJ databases">
        <authorList>
            <person name="Pankratov T."/>
            <person name="Grouzdev D."/>
        </authorList>
    </citation>
    <scope>NUCLEOTIDE SEQUENCE [LARGE SCALE GENOMIC DNA]</scope>
    <source>
        <strain evidence="2 3">KEBCLARHB70R</strain>
    </source>
</reference>
<dbReference type="InterPro" id="IPR013022">
    <property type="entry name" value="Xyl_isomerase-like_TIM-brl"/>
</dbReference>
<evidence type="ECO:0000259" key="1">
    <source>
        <dbReference type="Pfam" id="PF01261"/>
    </source>
</evidence>
<dbReference type="EMBL" id="VCDI01000009">
    <property type="protein sequence ID" value="TLU70916.1"/>
    <property type="molecule type" value="Genomic_DNA"/>
</dbReference>
<feature type="domain" description="Xylose isomerase-like TIM barrel" evidence="1">
    <location>
        <begin position="24"/>
        <end position="276"/>
    </location>
</feature>
<accession>A0A5R9J6C9</accession>
<dbReference type="PANTHER" id="PTHR12110:SF52">
    <property type="entry name" value="XYLOSE ISOMERASE"/>
    <property type="match status" value="1"/>
</dbReference>
<dbReference type="AlphaFoldDB" id="A0A5R9J6C9"/>
<gene>
    <name evidence="2" type="ORF">FE263_18810</name>
</gene>
<dbReference type="SUPFAM" id="SSF51658">
    <property type="entry name" value="Xylose isomerase-like"/>
    <property type="match status" value="1"/>
</dbReference>
<evidence type="ECO:0000313" key="2">
    <source>
        <dbReference type="EMBL" id="TLU70916.1"/>
    </source>
</evidence>
<sequence>MALRFAYNTNGTVHHRMEDAVALIADSFYDGIALTLDHHVLDPMNEGWQQRTETLARTLSGRNLGVVIESGARFVLDPRDRHQPTLVSAAPEGRALRLEYLRRCLDIGAMLGAEVMSFWAGALKPGVPVADARIWLDEGVEQVLAHAERVGVPAAMEPEPEVEVVVRNVDQYAALQKRFPSLELALDLGHVMVTQERVPEEAILEFDRRIGSVSLEDMKRGVHQHLAFGDGDMNIPACLDALEQIDFRRLVCVELSSDSGRADTMVPHALEWIRACRRARAAA</sequence>
<keyword evidence="3" id="KW-1185">Reference proteome</keyword>
<organism evidence="2 3">
    <name type="scientific">Lichenicoccus roseus</name>
    <dbReference type="NCBI Taxonomy" id="2683649"/>
    <lineage>
        <taxon>Bacteria</taxon>
        <taxon>Pseudomonadati</taxon>
        <taxon>Pseudomonadota</taxon>
        <taxon>Alphaproteobacteria</taxon>
        <taxon>Acetobacterales</taxon>
        <taxon>Acetobacteraceae</taxon>
        <taxon>Lichenicoccus</taxon>
    </lineage>
</organism>
<dbReference type="Gene3D" id="3.20.20.150">
    <property type="entry name" value="Divalent-metal-dependent TIM barrel enzymes"/>
    <property type="match status" value="1"/>
</dbReference>
<dbReference type="InterPro" id="IPR050312">
    <property type="entry name" value="IolE/XylAMocC-like"/>
</dbReference>
<dbReference type="Proteomes" id="UP000305654">
    <property type="component" value="Unassembled WGS sequence"/>
</dbReference>
<evidence type="ECO:0000313" key="3">
    <source>
        <dbReference type="Proteomes" id="UP000305654"/>
    </source>
</evidence>
<dbReference type="InterPro" id="IPR036237">
    <property type="entry name" value="Xyl_isomerase-like_sf"/>
</dbReference>
<comment type="caution">
    <text evidence="2">The sequence shown here is derived from an EMBL/GenBank/DDBJ whole genome shotgun (WGS) entry which is preliminary data.</text>
</comment>
<dbReference type="RefSeq" id="WP_138327586.1">
    <property type="nucleotide sequence ID" value="NZ_VCDI01000009.1"/>
</dbReference>
<proteinExistence type="predicted"/>
<dbReference type="OrthoDB" id="1900402at2"/>
<name>A0A5R9J6C9_9PROT</name>
<dbReference type="Pfam" id="PF01261">
    <property type="entry name" value="AP_endonuc_2"/>
    <property type="match status" value="1"/>
</dbReference>